<gene>
    <name evidence="1" type="ORF">Vadar_024516</name>
</gene>
<reference evidence="1 2" key="1">
    <citation type="journal article" date="2021" name="Hortic Res">
        <title>High-quality reference genome and annotation aids understanding of berry development for evergreen blueberry (Vaccinium darrowii).</title>
        <authorList>
            <person name="Yu J."/>
            <person name="Hulse-Kemp A.M."/>
            <person name="Babiker E."/>
            <person name="Staton M."/>
        </authorList>
    </citation>
    <scope>NUCLEOTIDE SEQUENCE [LARGE SCALE GENOMIC DNA]</scope>
    <source>
        <strain evidence="2">cv. NJ 8807/NJ 8810</strain>
        <tissue evidence="1">Young leaf</tissue>
    </source>
</reference>
<name>A0ACB7XC77_9ERIC</name>
<accession>A0ACB7XC77</accession>
<keyword evidence="2" id="KW-1185">Reference proteome</keyword>
<dbReference type="Proteomes" id="UP000828048">
    <property type="component" value="Chromosome 6"/>
</dbReference>
<organism evidence="1 2">
    <name type="scientific">Vaccinium darrowii</name>
    <dbReference type="NCBI Taxonomy" id="229202"/>
    <lineage>
        <taxon>Eukaryota</taxon>
        <taxon>Viridiplantae</taxon>
        <taxon>Streptophyta</taxon>
        <taxon>Embryophyta</taxon>
        <taxon>Tracheophyta</taxon>
        <taxon>Spermatophyta</taxon>
        <taxon>Magnoliopsida</taxon>
        <taxon>eudicotyledons</taxon>
        <taxon>Gunneridae</taxon>
        <taxon>Pentapetalae</taxon>
        <taxon>asterids</taxon>
        <taxon>Ericales</taxon>
        <taxon>Ericaceae</taxon>
        <taxon>Vaccinioideae</taxon>
        <taxon>Vaccinieae</taxon>
        <taxon>Vaccinium</taxon>
    </lineage>
</organism>
<proteinExistence type="predicted"/>
<sequence length="159" mass="18372">MKRKSRKSQIRWCHPRGFWTAGFYGRLPDCSSLNAELWSIYYHGLKIVLGHEMFDVEIESDSEIAIKMVKDSPLPNFHSTVLVEECKQILQKSHDCSIVHSLWEGDRVTEQDSVFASQKNFITDHDNIVTAQSTTCQFPTFVRFSVLKPKSQLHCILCH</sequence>
<comment type="caution">
    <text evidence="1">The sequence shown here is derived from an EMBL/GenBank/DDBJ whole genome shotgun (WGS) entry which is preliminary data.</text>
</comment>
<evidence type="ECO:0000313" key="2">
    <source>
        <dbReference type="Proteomes" id="UP000828048"/>
    </source>
</evidence>
<protein>
    <submittedName>
        <fullName evidence="1">Uncharacterized protein</fullName>
    </submittedName>
</protein>
<dbReference type="EMBL" id="CM037156">
    <property type="protein sequence ID" value="KAH7838285.1"/>
    <property type="molecule type" value="Genomic_DNA"/>
</dbReference>
<evidence type="ECO:0000313" key="1">
    <source>
        <dbReference type="EMBL" id="KAH7838285.1"/>
    </source>
</evidence>